<evidence type="ECO:0000313" key="2">
    <source>
        <dbReference type="Proteomes" id="UP001174136"/>
    </source>
</evidence>
<dbReference type="AlphaFoldDB" id="A0AA47M257"/>
<name>A0AA47M257_MERPO</name>
<dbReference type="Proteomes" id="UP001174136">
    <property type="component" value="Unassembled WGS sequence"/>
</dbReference>
<gene>
    <name evidence="1" type="ORF">N1851_032922</name>
</gene>
<organism evidence="1 2">
    <name type="scientific">Merluccius polli</name>
    <name type="common">Benguela hake</name>
    <name type="synonym">Merluccius cadenati</name>
    <dbReference type="NCBI Taxonomy" id="89951"/>
    <lineage>
        <taxon>Eukaryota</taxon>
        <taxon>Metazoa</taxon>
        <taxon>Chordata</taxon>
        <taxon>Craniata</taxon>
        <taxon>Vertebrata</taxon>
        <taxon>Euteleostomi</taxon>
        <taxon>Actinopterygii</taxon>
        <taxon>Neopterygii</taxon>
        <taxon>Teleostei</taxon>
        <taxon>Neoteleostei</taxon>
        <taxon>Acanthomorphata</taxon>
        <taxon>Zeiogadaria</taxon>
        <taxon>Gadariae</taxon>
        <taxon>Gadiformes</taxon>
        <taxon>Gadoidei</taxon>
        <taxon>Merlucciidae</taxon>
        <taxon>Merluccius</taxon>
    </lineage>
</organism>
<dbReference type="EMBL" id="JAOPHQ010006275">
    <property type="protein sequence ID" value="KAK0132267.1"/>
    <property type="molecule type" value="Genomic_DNA"/>
</dbReference>
<sequence>MPQKALIHEMVNRWGSTQKMLELFLSSQSATLPGERGTRHLTPKDTDISVMEQLCQLFEPLGKFTDALASVTLSAIKPVLDHISRDVLASCDLLKCAIFLRYQNDFRYPPFNIRRQV</sequence>
<proteinExistence type="predicted"/>
<comment type="caution">
    <text evidence="1">The sequence shown here is derived from an EMBL/GenBank/DDBJ whole genome shotgun (WGS) entry which is preliminary data.</text>
</comment>
<protein>
    <submittedName>
        <fullName evidence="1">Uncharacterized protein</fullName>
    </submittedName>
</protein>
<accession>A0AA47M257</accession>
<keyword evidence="2" id="KW-1185">Reference proteome</keyword>
<reference evidence="1" key="1">
    <citation type="journal article" date="2023" name="Front. Mar. Sci.">
        <title>A new Merluccius polli reference genome to investigate the effects of global change in West African waters.</title>
        <authorList>
            <person name="Mateo J.L."/>
            <person name="Blanco-Fernandez C."/>
            <person name="Garcia-Vazquez E."/>
            <person name="Machado-Schiaffino G."/>
        </authorList>
    </citation>
    <scope>NUCLEOTIDE SEQUENCE</scope>
    <source>
        <strain evidence="1">C29</strain>
        <tissue evidence="1">Fin</tissue>
    </source>
</reference>
<evidence type="ECO:0000313" key="1">
    <source>
        <dbReference type="EMBL" id="KAK0132267.1"/>
    </source>
</evidence>